<dbReference type="InterPro" id="IPR003593">
    <property type="entry name" value="AAA+_ATPase"/>
</dbReference>
<keyword evidence="4 6" id="KW-0067">ATP-binding</keyword>
<name>A0ABX7Y5B7_9ACTN</name>
<evidence type="ECO:0000256" key="2">
    <source>
        <dbReference type="ARBA" id="ARBA00022448"/>
    </source>
</evidence>
<accession>A0ABX7Y5B7</accession>
<evidence type="ECO:0000313" key="6">
    <source>
        <dbReference type="EMBL" id="QUC08267.1"/>
    </source>
</evidence>
<evidence type="ECO:0000259" key="5">
    <source>
        <dbReference type="PROSITE" id="PS50893"/>
    </source>
</evidence>
<gene>
    <name evidence="6" type="ORF">J5A65_00475</name>
</gene>
<dbReference type="GO" id="GO:0005524">
    <property type="term" value="F:ATP binding"/>
    <property type="evidence" value="ECO:0007669"/>
    <property type="project" value="UniProtKB-KW"/>
</dbReference>
<feature type="domain" description="ABC transporter" evidence="5">
    <location>
        <begin position="10"/>
        <end position="233"/>
    </location>
</feature>
<comment type="similarity">
    <text evidence="1">Belongs to the ABC transporter superfamily.</text>
</comment>
<reference evidence="6 7" key="1">
    <citation type="submission" date="2021-03" db="EMBL/GenBank/DDBJ databases">
        <title>Human Oral Microbial Genomes.</title>
        <authorList>
            <person name="Johnston C.D."/>
            <person name="Chen T."/>
            <person name="Dewhirst F.E."/>
        </authorList>
    </citation>
    <scope>NUCLEOTIDE SEQUENCE [LARGE SCALE GENOMIC DNA]</scope>
    <source>
        <strain evidence="6 7">DSMZ 100122</strain>
    </source>
</reference>
<dbReference type="EMBL" id="CP072384">
    <property type="protein sequence ID" value="QUC08267.1"/>
    <property type="molecule type" value="Genomic_DNA"/>
</dbReference>
<evidence type="ECO:0000256" key="3">
    <source>
        <dbReference type="ARBA" id="ARBA00022741"/>
    </source>
</evidence>
<evidence type="ECO:0000256" key="4">
    <source>
        <dbReference type="ARBA" id="ARBA00022840"/>
    </source>
</evidence>
<dbReference type="Pfam" id="PF00005">
    <property type="entry name" value="ABC_tran"/>
    <property type="match status" value="1"/>
</dbReference>
<dbReference type="Proteomes" id="UP000678513">
    <property type="component" value="Chromosome"/>
</dbReference>
<dbReference type="InterPro" id="IPR017871">
    <property type="entry name" value="ABC_transporter-like_CS"/>
</dbReference>
<dbReference type="SMART" id="SM00382">
    <property type="entry name" value="AAA"/>
    <property type="match status" value="1"/>
</dbReference>
<keyword evidence="2" id="KW-0813">Transport</keyword>
<sequence length="319" mass="34010">MSTSAFDGIITVDGLTKRFDSRAVVDRLTFQVHPGQVTGFLGPNGAGKSTTMKILLGLMAATRGSARVAGQDFRTLRNPGQMVGAMLEPVQSPRTGREHLLWMAAAAGVPERLVAQKLELVGLGDAANQRVSRYSLGMRQRLAVAGALLAEPQVLILDEPINGLDPEGILWLRDLLRDLAAEGRTVFLSSHLMSEMEKTAERVIIINKGHLVEDVSVSELTVRAAGDVVEVSGDDDARLAAALSERGAKVRSVADTDEPRLEVIGLEPLAIGRVARDLGIALSSLSRERASLETAFLQATAGKEGGILPTASHPDSKER</sequence>
<keyword evidence="7" id="KW-1185">Reference proteome</keyword>
<dbReference type="InterPro" id="IPR027417">
    <property type="entry name" value="P-loop_NTPase"/>
</dbReference>
<dbReference type="PANTHER" id="PTHR43335:SF4">
    <property type="entry name" value="ABC TRANSPORTER, ATP-BINDING PROTEIN"/>
    <property type="match status" value="1"/>
</dbReference>
<dbReference type="Gene3D" id="3.40.50.300">
    <property type="entry name" value="P-loop containing nucleotide triphosphate hydrolases"/>
    <property type="match status" value="1"/>
</dbReference>
<keyword evidence="3" id="KW-0547">Nucleotide-binding</keyword>
<dbReference type="SUPFAM" id="SSF52540">
    <property type="entry name" value="P-loop containing nucleoside triphosphate hydrolases"/>
    <property type="match status" value="1"/>
</dbReference>
<dbReference type="InterPro" id="IPR003439">
    <property type="entry name" value="ABC_transporter-like_ATP-bd"/>
</dbReference>
<proteinExistence type="inferred from homology"/>
<protein>
    <submittedName>
        <fullName evidence="6">ATP-binding cassette domain-containing protein</fullName>
    </submittedName>
</protein>
<dbReference type="PROSITE" id="PS50893">
    <property type="entry name" value="ABC_TRANSPORTER_2"/>
    <property type="match status" value="1"/>
</dbReference>
<dbReference type="RefSeq" id="WP_212323935.1">
    <property type="nucleotide sequence ID" value="NZ_AP024463.1"/>
</dbReference>
<evidence type="ECO:0000313" key="7">
    <source>
        <dbReference type="Proteomes" id="UP000678513"/>
    </source>
</evidence>
<organism evidence="6 7">
    <name type="scientific">Arachnia rubra</name>
    <dbReference type="NCBI Taxonomy" id="1547448"/>
    <lineage>
        <taxon>Bacteria</taxon>
        <taxon>Bacillati</taxon>
        <taxon>Actinomycetota</taxon>
        <taxon>Actinomycetes</taxon>
        <taxon>Propionibacteriales</taxon>
        <taxon>Propionibacteriaceae</taxon>
        <taxon>Arachnia</taxon>
    </lineage>
</organism>
<dbReference type="PANTHER" id="PTHR43335">
    <property type="entry name" value="ABC TRANSPORTER, ATP-BINDING PROTEIN"/>
    <property type="match status" value="1"/>
</dbReference>
<dbReference type="PROSITE" id="PS00211">
    <property type="entry name" value="ABC_TRANSPORTER_1"/>
    <property type="match status" value="1"/>
</dbReference>
<evidence type="ECO:0000256" key="1">
    <source>
        <dbReference type="ARBA" id="ARBA00005417"/>
    </source>
</evidence>